<dbReference type="Proteomes" id="UP000199440">
    <property type="component" value="Unassembled WGS sequence"/>
</dbReference>
<dbReference type="AlphaFoldDB" id="A0A1G9RDA9"/>
<proteinExistence type="predicted"/>
<evidence type="ECO:0008006" key="4">
    <source>
        <dbReference type="Google" id="ProtNLM"/>
    </source>
</evidence>
<reference evidence="2 3" key="1">
    <citation type="submission" date="2016-10" db="EMBL/GenBank/DDBJ databases">
        <authorList>
            <person name="de Groot N.N."/>
        </authorList>
    </citation>
    <scope>NUCLEOTIDE SEQUENCE [LARGE SCALE GENOMIC DNA]</scope>
    <source>
        <strain evidence="2 3">DSM 19886</strain>
    </source>
</reference>
<accession>A0A1G9RDA9</accession>
<organism evidence="2 3">
    <name type="scientific">Kriegella aquimaris</name>
    <dbReference type="NCBI Taxonomy" id="192904"/>
    <lineage>
        <taxon>Bacteria</taxon>
        <taxon>Pseudomonadati</taxon>
        <taxon>Bacteroidota</taxon>
        <taxon>Flavobacteriia</taxon>
        <taxon>Flavobacteriales</taxon>
        <taxon>Flavobacteriaceae</taxon>
        <taxon>Kriegella</taxon>
    </lineage>
</organism>
<evidence type="ECO:0000256" key="1">
    <source>
        <dbReference type="SAM" id="SignalP"/>
    </source>
</evidence>
<name>A0A1G9RDA9_9FLAO</name>
<feature type="signal peptide" evidence="1">
    <location>
        <begin position="1"/>
        <end position="20"/>
    </location>
</feature>
<gene>
    <name evidence="2" type="ORF">SAMN04488514_10690</name>
</gene>
<dbReference type="OrthoDB" id="9824815at2"/>
<dbReference type="RefSeq" id="WP_143017613.1">
    <property type="nucleotide sequence ID" value="NZ_FNGV01000006.1"/>
</dbReference>
<evidence type="ECO:0000313" key="3">
    <source>
        <dbReference type="Proteomes" id="UP000199440"/>
    </source>
</evidence>
<sequence length="284" mass="32950">MMKLYYIFFSSLLISCYSCATFDSVKSMGKITQNLNRLKETYVNKPCDIDFVFNDAKSDYCQKFRLNDSVRMKTIDLLVTYGKTLEEFAEKSDFSADEQIDLLMNNSNSANWTHLSHYSVEGTQRIVNSIFSLINNTVRQKTLRNEILKNNDSFQNIIGSLEGDLELRKEFYVKINNTIEDYMNENDDFDADRREIIDNNDNQIGFAKRNRLDKINIRFLQNKIKNEIDLINNSLKFLTASGDAHSILATNYQSIGTKNDIKVMQLILKDLKGIYKGFDKLMSE</sequence>
<dbReference type="EMBL" id="FNGV01000006">
    <property type="protein sequence ID" value="SDM21203.1"/>
    <property type="molecule type" value="Genomic_DNA"/>
</dbReference>
<protein>
    <recommendedName>
        <fullName evidence="4">Lipoprotein</fullName>
    </recommendedName>
</protein>
<feature type="chain" id="PRO_5011747463" description="Lipoprotein" evidence="1">
    <location>
        <begin position="21"/>
        <end position="284"/>
    </location>
</feature>
<keyword evidence="1" id="KW-0732">Signal</keyword>
<keyword evidence="3" id="KW-1185">Reference proteome</keyword>
<dbReference type="PROSITE" id="PS51257">
    <property type="entry name" value="PROKAR_LIPOPROTEIN"/>
    <property type="match status" value="1"/>
</dbReference>
<evidence type="ECO:0000313" key="2">
    <source>
        <dbReference type="EMBL" id="SDM21203.1"/>
    </source>
</evidence>